<feature type="transmembrane region" description="Helical" evidence="7">
    <location>
        <begin position="254"/>
        <end position="274"/>
    </location>
</feature>
<dbReference type="GO" id="GO:0055085">
    <property type="term" value="P:transmembrane transport"/>
    <property type="evidence" value="ECO:0007669"/>
    <property type="project" value="InterPro"/>
</dbReference>
<comment type="similarity">
    <text evidence="7">Belongs to the binding-protein-dependent transport system permease family.</text>
</comment>
<evidence type="ECO:0000259" key="8">
    <source>
        <dbReference type="PROSITE" id="PS50928"/>
    </source>
</evidence>
<keyword evidence="3" id="KW-1003">Cell membrane</keyword>
<dbReference type="Proteomes" id="UP000589626">
    <property type="component" value="Unassembled WGS sequence"/>
</dbReference>
<keyword evidence="10" id="KW-1185">Reference proteome</keyword>
<dbReference type="InterPro" id="IPR000515">
    <property type="entry name" value="MetI-like"/>
</dbReference>
<sequence length="291" mass="31320">MSHTLIQSNGGALSTRGSLRRAGQALHRAVVQVGSHVWLGLLLLVLWEVVARIWSTPFVPPVSEIFANLRDTWFTGGASTLFLSETVWEQLVASAGRFAEGWAISIVLGVSLGMLLGMNRTAYALMAPIVRFGIAIPATALLPVAIMLFGIGNGMNITIVVLGTFWTILVNTMDSARSIDEGYLRSAKSLRMKRRSYFTRIVLPAASPGILAGLRVSLGIALILVVVSEMFAASEGIGAYVVLSSNQFRFLDTWSGVVMIAFIGVVSNALFSLLEARLLRWVPAAREGSAL</sequence>
<keyword evidence="2 7" id="KW-0813">Transport</keyword>
<dbReference type="PANTHER" id="PTHR30151">
    <property type="entry name" value="ALKANE SULFONATE ABC TRANSPORTER-RELATED, MEMBRANE SUBUNIT"/>
    <property type="match status" value="1"/>
</dbReference>
<name>A0A7W4VSB9_9ACTN</name>
<feature type="transmembrane region" description="Helical" evidence="7">
    <location>
        <begin position="129"/>
        <end position="151"/>
    </location>
</feature>
<dbReference type="GO" id="GO:0005886">
    <property type="term" value="C:plasma membrane"/>
    <property type="evidence" value="ECO:0007669"/>
    <property type="project" value="UniProtKB-SubCell"/>
</dbReference>
<gene>
    <name evidence="9" type="ORF">FHU40_000526</name>
</gene>
<organism evidence="9 10">
    <name type="scientific">Nocardioides soli</name>
    <dbReference type="NCBI Taxonomy" id="1036020"/>
    <lineage>
        <taxon>Bacteria</taxon>
        <taxon>Bacillati</taxon>
        <taxon>Actinomycetota</taxon>
        <taxon>Actinomycetes</taxon>
        <taxon>Propionibacteriales</taxon>
        <taxon>Nocardioidaceae</taxon>
        <taxon>Nocardioides</taxon>
    </lineage>
</organism>
<feature type="domain" description="ABC transmembrane type-1" evidence="8">
    <location>
        <begin position="91"/>
        <end position="275"/>
    </location>
</feature>
<comment type="subcellular location">
    <subcellularLocation>
        <location evidence="1 7">Cell membrane</location>
        <topology evidence="1 7">Multi-pass membrane protein</topology>
    </subcellularLocation>
</comment>
<evidence type="ECO:0000256" key="6">
    <source>
        <dbReference type="ARBA" id="ARBA00023136"/>
    </source>
</evidence>
<feature type="transmembrane region" description="Helical" evidence="7">
    <location>
        <begin position="29"/>
        <end position="50"/>
    </location>
</feature>
<proteinExistence type="inferred from homology"/>
<evidence type="ECO:0000256" key="3">
    <source>
        <dbReference type="ARBA" id="ARBA00022475"/>
    </source>
</evidence>
<evidence type="ECO:0000256" key="4">
    <source>
        <dbReference type="ARBA" id="ARBA00022692"/>
    </source>
</evidence>
<feature type="transmembrane region" description="Helical" evidence="7">
    <location>
        <begin position="98"/>
        <end position="117"/>
    </location>
</feature>
<evidence type="ECO:0000256" key="2">
    <source>
        <dbReference type="ARBA" id="ARBA00022448"/>
    </source>
</evidence>
<feature type="transmembrane region" description="Helical" evidence="7">
    <location>
        <begin position="157"/>
        <end position="176"/>
    </location>
</feature>
<keyword evidence="6 7" id="KW-0472">Membrane</keyword>
<dbReference type="Gene3D" id="1.10.3720.10">
    <property type="entry name" value="MetI-like"/>
    <property type="match status" value="1"/>
</dbReference>
<evidence type="ECO:0000313" key="10">
    <source>
        <dbReference type="Proteomes" id="UP000589626"/>
    </source>
</evidence>
<dbReference type="PANTHER" id="PTHR30151:SF0">
    <property type="entry name" value="ABC TRANSPORTER PERMEASE PROTEIN MJ0413-RELATED"/>
    <property type="match status" value="1"/>
</dbReference>
<feature type="transmembrane region" description="Helical" evidence="7">
    <location>
        <begin position="197"/>
        <end position="214"/>
    </location>
</feature>
<evidence type="ECO:0000256" key="7">
    <source>
        <dbReference type="RuleBase" id="RU363032"/>
    </source>
</evidence>
<accession>A0A7W4VSB9</accession>
<dbReference type="Pfam" id="PF00528">
    <property type="entry name" value="BPD_transp_1"/>
    <property type="match status" value="1"/>
</dbReference>
<dbReference type="RefSeq" id="WP_183590722.1">
    <property type="nucleotide sequence ID" value="NZ_JACHWR010000001.1"/>
</dbReference>
<keyword evidence="5 7" id="KW-1133">Transmembrane helix</keyword>
<dbReference type="InterPro" id="IPR035906">
    <property type="entry name" value="MetI-like_sf"/>
</dbReference>
<dbReference type="CDD" id="cd06261">
    <property type="entry name" value="TM_PBP2"/>
    <property type="match status" value="1"/>
</dbReference>
<evidence type="ECO:0000313" key="9">
    <source>
        <dbReference type="EMBL" id="MBB3040725.1"/>
    </source>
</evidence>
<keyword evidence="4 7" id="KW-0812">Transmembrane</keyword>
<dbReference type="AlphaFoldDB" id="A0A7W4VSB9"/>
<dbReference type="EMBL" id="JACHWR010000001">
    <property type="protein sequence ID" value="MBB3040725.1"/>
    <property type="molecule type" value="Genomic_DNA"/>
</dbReference>
<dbReference type="PROSITE" id="PS50928">
    <property type="entry name" value="ABC_TM1"/>
    <property type="match status" value="1"/>
</dbReference>
<reference evidence="9 10" key="1">
    <citation type="submission" date="2020-08" db="EMBL/GenBank/DDBJ databases">
        <title>Sequencing the genomes of 1000 actinobacteria strains.</title>
        <authorList>
            <person name="Klenk H.-P."/>
        </authorList>
    </citation>
    <scope>NUCLEOTIDE SEQUENCE [LARGE SCALE GENOMIC DNA]</scope>
    <source>
        <strain evidence="9 10">DSM 105498</strain>
    </source>
</reference>
<evidence type="ECO:0000256" key="1">
    <source>
        <dbReference type="ARBA" id="ARBA00004651"/>
    </source>
</evidence>
<comment type="caution">
    <text evidence="9">The sequence shown here is derived from an EMBL/GenBank/DDBJ whole genome shotgun (WGS) entry which is preliminary data.</text>
</comment>
<evidence type="ECO:0000256" key="5">
    <source>
        <dbReference type="ARBA" id="ARBA00022989"/>
    </source>
</evidence>
<dbReference type="SUPFAM" id="SSF161098">
    <property type="entry name" value="MetI-like"/>
    <property type="match status" value="1"/>
</dbReference>
<protein>
    <submittedName>
        <fullName evidence="9">ABC-type nitrate/sulfonate/bicarbonate transport system permease component</fullName>
    </submittedName>
</protein>